<comment type="caution">
    <text evidence="4">The sequence shown here is derived from an EMBL/GenBank/DDBJ whole genome shotgun (WGS) entry which is preliminary data.</text>
</comment>
<name>A0A4S4M0W0_9AGAM</name>
<dbReference type="GO" id="GO:0019988">
    <property type="term" value="P:charged-tRNA amino acid modification"/>
    <property type="evidence" value="ECO:0007669"/>
    <property type="project" value="InterPro"/>
</dbReference>
<feature type="compositionally biased region" description="Low complexity" evidence="1">
    <location>
        <begin position="171"/>
        <end position="185"/>
    </location>
</feature>
<feature type="domain" description="Rit1 N-terminal" evidence="3">
    <location>
        <begin position="198"/>
        <end position="339"/>
    </location>
</feature>
<dbReference type="EMBL" id="SGPL01000068">
    <property type="protein sequence ID" value="THH18669.1"/>
    <property type="molecule type" value="Genomic_DNA"/>
</dbReference>
<reference evidence="4 5" key="1">
    <citation type="submission" date="2019-02" db="EMBL/GenBank/DDBJ databases">
        <title>Genome sequencing of the rare red list fungi Bondarzewia mesenterica.</title>
        <authorList>
            <person name="Buettner E."/>
            <person name="Kellner H."/>
        </authorList>
    </citation>
    <scope>NUCLEOTIDE SEQUENCE [LARGE SCALE GENOMIC DNA]</scope>
    <source>
        <strain evidence="4 5">DSM 108281</strain>
    </source>
</reference>
<feature type="domain" description="Rit1 DUSP-like" evidence="2">
    <location>
        <begin position="423"/>
        <end position="554"/>
    </location>
</feature>
<evidence type="ECO:0000313" key="4">
    <source>
        <dbReference type="EMBL" id="THH18669.1"/>
    </source>
</evidence>
<dbReference type="InterPro" id="IPR007306">
    <property type="entry name" value="Rit1"/>
</dbReference>
<dbReference type="PANTHER" id="PTHR31811:SF0">
    <property type="entry name" value="TRNA A64-2'-O-RIBOSYLPHOSPHATE TRANSFERASE"/>
    <property type="match status" value="1"/>
</dbReference>
<dbReference type="OrthoDB" id="45256at2759"/>
<dbReference type="InterPro" id="IPR033449">
    <property type="entry name" value="Rit1_N"/>
</dbReference>
<dbReference type="AlphaFoldDB" id="A0A4S4M0W0"/>
<sequence>MNTHLSCIYEYSTSLHNENRPTGGGSTGLSHNITSMMPDQESVLTVQGRALAYLRKECLDLYNRLHSIEDDILFVNRVRETYPAQALLRTHASFSSWLSVPSIDINYNDEKKWGRCDSQLAMRGVVHGSQTFERRAGVFQVHRWTLRELELQPAEAEFASRARRDGAQRVSPSPSSTSHKSQSQSAEPITDRCFVRRLVLVDSTRAGKRMPDALSKSVPIWCAVINRAVLIQRRTRPPSRTAAHSNVLNPPWDVNLYTPPSVVSPQEHKQIEEKLERWAEELAASSYDLPNLPAPLRPLWISPATSTFPPLASSTSSSSSSSSGLPPFLPVISLVSGSQHSTVDIDNRTSLPTPIDKVSNRLLLCSLSDLPSIHFGAVLRDDGRTDGPAFLLLLPSTKLKDSMTQATRATLPDETSSTRLPQVLRLELPSGKRGQHQFLKAILPRAVPFVESHLQNGRNVCVACETGKDASVGVVLAMLQLFFNDDGKCLAGSDDARKATSQSHELIMTQTLDDGSDCFLFFFIVTKQSIRTRLQWIISSRPQANPSRTTLKRIGWAGTIIAIIIHF</sequence>
<dbReference type="GO" id="GO:0043399">
    <property type="term" value="F:tRNA adenosine(64)-2'-O-ribosylphosphate transferase activity"/>
    <property type="evidence" value="ECO:0007669"/>
    <property type="project" value="InterPro"/>
</dbReference>
<evidence type="ECO:0000256" key="1">
    <source>
        <dbReference type="SAM" id="MobiDB-lite"/>
    </source>
</evidence>
<proteinExistence type="predicted"/>
<dbReference type="Pfam" id="PF04179">
    <property type="entry name" value="Init_tRNA_PT"/>
    <property type="match status" value="1"/>
</dbReference>
<accession>A0A4S4M0W0</accession>
<dbReference type="InterPro" id="IPR029021">
    <property type="entry name" value="Prot-tyrosine_phosphatase-like"/>
</dbReference>
<organism evidence="4 5">
    <name type="scientific">Bondarzewia mesenterica</name>
    <dbReference type="NCBI Taxonomy" id="1095465"/>
    <lineage>
        <taxon>Eukaryota</taxon>
        <taxon>Fungi</taxon>
        <taxon>Dikarya</taxon>
        <taxon>Basidiomycota</taxon>
        <taxon>Agaricomycotina</taxon>
        <taxon>Agaricomycetes</taxon>
        <taxon>Russulales</taxon>
        <taxon>Bondarzewiaceae</taxon>
        <taxon>Bondarzewia</taxon>
    </lineage>
</organism>
<dbReference type="Pfam" id="PF17184">
    <property type="entry name" value="Rit1_C"/>
    <property type="match status" value="1"/>
</dbReference>
<evidence type="ECO:0000259" key="2">
    <source>
        <dbReference type="Pfam" id="PF04179"/>
    </source>
</evidence>
<dbReference type="Proteomes" id="UP000310158">
    <property type="component" value="Unassembled WGS sequence"/>
</dbReference>
<evidence type="ECO:0000259" key="3">
    <source>
        <dbReference type="Pfam" id="PF17184"/>
    </source>
</evidence>
<evidence type="ECO:0008006" key="6">
    <source>
        <dbReference type="Google" id="ProtNLM"/>
    </source>
</evidence>
<feature type="region of interest" description="Disordered" evidence="1">
    <location>
        <begin position="158"/>
        <end position="188"/>
    </location>
</feature>
<keyword evidence="5" id="KW-1185">Reference proteome</keyword>
<dbReference type="PANTHER" id="PTHR31811">
    <property type="entry name" value="TRNA A64-2'-O-RIBOSYLPHOSPHATE TRANSFERASE"/>
    <property type="match status" value="1"/>
</dbReference>
<feature type="compositionally biased region" description="Basic and acidic residues" evidence="1">
    <location>
        <begin position="158"/>
        <end position="167"/>
    </location>
</feature>
<dbReference type="Gene3D" id="3.90.190.10">
    <property type="entry name" value="Protein tyrosine phosphatase superfamily"/>
    <property type="match status" value="1"/>
</dbReference>
<dbReference type="InterPro" id="IPR033421">
    <property type="entry name" value="Rit1_DUSP-like"/>
</dbReference>
<dbReference type="GO" id="GO:0005737">
    <property type="term" value="C:cytoplasm"/>
    <property type="evidence" value="ECO:0007669"/>
    <property type="project" value="TreeGrafter"/>
</dbReference>
<protein>
    <recommendedName>
        <fullName evidence="6">Initiator tRNA phosphoribosyl transferase</fullName>
    </recommendedName>
</protein>
<gene>
    <name evidence="4" type="ORF">EW146_g2336</name>
</gene>
<evidence type="ECO:0000313" key="5">
    <source>
        <dbReference type="Proteomes" id="UP000310158"/>
    </source>
</evidence>